<name>A0AAD5VXY7_9AGAR</name>
<reference evidence="2" key="1">
    <citation type="submission" date="2022-07" db="EMBL/GenBank/DDBJ databases">
        <title>Genome Sequence of Leucocoprinus birnbaumii.</title>
        <authorList>
            <person name="Buettner E."/>
        </authorList>
    </citation>
    <scope>NUCLEOTIDE SEQUENCE</scope>
    <source>
        <strain evidence="2">VT141</strain>
    </source>
</reference>
<accession>A0AAD5VXY7</accession>
<dbReference type="AlphaFoldDB" id="A0AAD5VXY7"/>
<dbReference type="CDD" id="cd18186">
    <property type="entry name" value="BTB_POZ_ZBTB_KLHL-like"/>
    <property type="match status" value="1"/>
</dbReference>
<dbReference type="InterPro" id="IPR000210">
    <property type="entry name" value="BTB/POZ_dom"/>
</dbReference>
<dbReference type="SMART" id="SM00225">
    <property type="entry name" value="BTB"/>
    <property type="match status" value="1"/>
</dbReference>
<gene>
    <name evidence="2" type="ORF">NP233_g4662</name>
</gene>
<dbReference type="SUPFAM" id="SSF54695">
    <property type="entry name" value="POZ domain"/>
    <property type="match status" value="1"/>
</dbReference>
<evidence type="ECO:0000313" key="2">
    <source>
        <dbReference type="EMBL" id="KAJ3570036.1"/>
    </source>
</evidence>
<dbReference type="Gene3D" id="3.30.710.10">
    <property type="entry name" value="Potassium Channel Kv1.1, Chain A"/>
    <property type="match status" value="1"/>
</dbReference>
<dbReference type="EMBL" id="JANIEX010000257">
    <property type="protein sequence ID" value="KAJ3570036.1"/>
    <property type="molecule type" value="Genomic_DNA"/>
</dbReference>
<evidence type="ECO:0000313" key="3">
    <source>
        <dbReference type="Proteomes" id="UP001213000"/>
    </source>
</evidence>
<comment type="caution">
    <text evidence="2">The sequence shown here is derived from an EMBL/GenBank/DDBJ whole genome shotgun (WGS) entry which is preliminary data.</text>
</comment>
<dbReference type="Proteomes" id="UP001213000">
    <property type="component" value="Unassembled WGS sequence"/>
</dbReference>
<sequence>MTIEQKIPERPVISCEFDSDDADLILLSRNPPTEFHVHRVILAAASPFFRDMFTLPQGPEVDAASCSKLSKPVVPVTESRDVLATLLRFVYPTPDPEIHLLEEIPPVLDAAIKYDLSGAISTLRHLLTSPHHLQHSPIQVYAIASRFELDEDAQAASAHTLGYSLLDGPLCEDLKYISAWQYHRLLDLHRTRSKHAQEIIDADNCPVEVKCMQCNSSMYTSHGQPKWYYQWERDAKLELAARPISDTIFSIEFLGKAVKKAGCARCNESIIQCWPWLMEMKKKIDELPRTI</sequence>
<feature type="domain" description="BTB" evidence="1">
    <location>
        <begin position="22"/>
        <end position="91"/>
    </location>
</feature>
<evidence type="ECO:0000259" key="1">
    <source>
        <dbReference type="PROSITE" id="PS50097"/>
    </source>
</evidence>
<organism evidence="2 3">
    <name type="scientific">Leucocoprinus birnbaumii</name>
    <dbReference type="NCBI Taxonomy" id="56174"/>
    <lineage>
        <taxon>Eukaryota</taxon>
        <taxon>Fungi</taxon>
        <taxon>Dikarya</taxon>
        <taxon>Basidiomycota</taxon>
        <taxon>Agaricomycotina</taxon>
        <taxon>Agaricomycetes</taxon>
        <taxon>Agaricomycetidae</taxon>
        <taxon>Agaricales</taxon>
        <taxon>Agaricineae</taxon>
        <taxon>Agaricaceae</taxon>
        <taxon>Leucocoprinus</taxon>
    </lineage>
</organism>
<dbReference type="InterPro" id="IPR011333">
    <property type="entry name" value="SKP1/BTB/POZ_sf"/>
</dbReference>
<proteinExistence type="predicted"/>
<protein>
    <recommendedName>
        <fullName evidence="1">BTB domain-containing protein</fullName>
    </recommendedName>
</protein>
<dbReference type="Pfam" id="PF00651">
    <property type="entry name" value="BTB"/>
    <property type="match status" value="1"/>
</dbReference>
<keyword evidence="3" id="KW-1185">Reference proteome</keyword>
<dbReference type="PROSITE" id="PS50097">
    <property type="entry name" value="BTB"/>
    <property type="match status" value="1"/>
</dbReference>